<comment type="similarity">
    <text evidence="2">Belongs to the cerato-ulmin hydrophobin family.</text>
</comment>
<evidence type="ECO:0008006" key="7">
    <source>
        <dbReference type="Google" id="ProtNLM"/>
    </source>
</evidence>
<dbReference type="Gene3D" id="3.20.120.10">
    <property type="entry name" value="Hydrophobin"/>
    <property type="match status" value="1"/>
</dbReference>
<dbReference type="EMBL" id="CAWUHC010000027">
    <property type="protein sequence ID" value="CAK7219483.1"/>
    <property type="molecule type" value="Genomic_DNA"/>
</dbReference>
<evidence type="ECO:0000256" key="4">
    <source>
        <dbReference type="SAM" id="SignalP"/>
    </source>
</evidence>
<evidence type="ECO:0000313" key="5">
    <source>
        <dbReference type="EMBL" id="CAK7219483.1"/>
    </source>
</evidence>
<feature type="signal peptide" evidence="4">
    <location>
        <begin position="1"/>
        <end position="17"/>
    </location>
</feature>
<feature type="chain" id="PRO_5045945252" description="Hydrophobin" evidence="4">
    <location>
        <begin position="18"/>
        <end position="97"/>
    </location>
</feature>
<keyword evidence="3" id="KW-1015">Disulfide bond</keyword>
<comment type="subcellular location">
    <subcellularLocation>
        <location evidence="1">Cell envelope</location>
    </subcellularLocation>
</comment>
<protein>
    <recommendedName>
        <fullName evidence="7">Hydrophobin</fullName>
    </recommendedName>
</protein>
<accession>A0ABP0BIP0</accession>
<evidence type="ECO:0000256" key="2">
    <source>
        <dbReference type="ARBA" id="ARBA00009576"/>
    </source>
</evidence>
<comment type="caution">
    <text evidence="5">The sequence shown here is derived from an EMBL/GenBank/DDBJ whole genome shotgun (WGS) entry which is preliminary data.</text>
</comment>
<sequence>MQFQILNLAALFATAMAVPYAASSGAAPYTPCSGLESTPLCCAVDALGVVSLDCEAPDSVPTSADNFVDVCGAREPQCCLLNVADLAVACSFPAGTD</sequence>
<reference evidence="5 6" key="1">
    <citation type="submission" date="2024-01" db="EMBL/GenBank/DDBJ databases">
        <authorList>
            <person name="Allen C."/>
            <person name="Tagirdzhanova G."/>
        </authorList>
    </citation>
    <scope>NUCLEOTIDE SEQUENCE [LARGE SCALE GENOMIC DNA]</scope>
</reference>
<evidence type="ECO:0000256" key="1">
    <source>
        <dbReference type="ARBA" id="ARBA00004196"/>
    </source>
</evidence>
<dbReference type="CDD" id="cd23508">
    <property type="entry name" value="hydrophobin_II"/>
    <property type="match status" value="1"/>
</dbReference>
<name>A0ABP0BIP0_9PEZI</name>
<dbReference type="PANTHER" id="PTHR42341:SF1">
    <property type="entry name" value="HYDROPHOBIN"/>
    <property type="match status" value="1"/>
</dbReference>
<dbReference type="InterPro" id="IPR036686">
    <property type="entry name" value="Class_II_Hydrophobin_sf"/>
</dbReference>
<keyword evidence="6" id="KW-1185">Reference proteome</keyword>
<dbReference type="SUPFAM" id="SSF101751">
    <property type="entry name" value="Hydrophobin II, HfbII"/>
    <property type="match status" value="1"/>
</dbReference>
<dbReference type="InterPro" id="IPR010636">
    <property type="entry name" value="Class_II_hydrophobin"/>
</dbReference>
<dbReference type="Proteomes" id="UP001642406">
    <property type="component" value="Unassembled WGS sequence"/>
</dbReference>
<dbReference type="Pfam" id="PF06766">
    <property type="entry name" value="Hydrophobin_2"/>
    <property type="match status" value="1"/>
</dbReference>
<dbReference type="PANTHER" id="PTHR42341">
    <property type="entry name" value="HYDROPHOBIN"/>
    <property type="match status" value="1"/>
</dbReference>
<gene>
    <name evidence="5" type="ORF">SBRCBS47491_003860</name>
</gene>
<keyword evidence="4" id="KW-0732">Signal</keyword>
<organism evidence="5 6">
    <name type="scientific">Sporothrix bragantina</name>
    <dbReference type="NCBI Taxonomy" id="671064"/>
    <lineage>
        <taxon>Eukaryota</taxon>
        <taxon>Fungi</taxon>
        <taxon>Dikarya</taxon>
        <taxon>Ascomycota</taxon>
        <taxon>Pezizomycotina</taxon>
        <taxon>Sordariomycetes</taxon>
        <taxon>Sordariomycetidae</taxon>
        <taxon>Ophiostomatales</taxon>
        <taxon>Ophiostomataceae</taxon>
        <taxon>Sporothrix</taxon>
    </lineage>
</organism>
<evidence type="ECO:0000313" key="6">
    <source>
        <dbReference type="Proteomes" id="UP001642406"/>
    </source>
</evidence>
<evidence type="ECO:0000256" key="3">
    <source>
        <dbReference type="ARBA" id="ARBA00023157"/>
    </source>
</evidence>
<proteinExistence type="inferred from homology"/>